<dbReference type="PRINTS" id="PR00109">
    <property type="entry name" value="TYRKINASE"/>
</dbReference>
<dbReference type="PANTHER" id="PTHR44329:SF288">
    <property type="entry name" value="MITOGEN-ACTIVATED PROTEIN KINASE KINASE KINASE 20"/>
    <property type="match status" value="1"/>
</dbReference>
<dbReference type="PROSITE" id="PS50011">
    <property type="entry name" value="PROTEIN_KINASE_DOM"/>
    <property type="match status" value="1"/>
</dbReference>
<comment type="caution">
    <text evidence="6">The sequence shown here is derived from an EMBL/GenBank/DDBJ whole genome shotgun (WGS) entry which is preliminary data.</text>
</comment>
<keyword evidence="7" id="KW-1185">Reference proteome</keyword>
<protein>
    <submittedName>
        <fullName evidence="6">Kinase-like domain-containing protein</fullName>
    </submittedName>
</protein>
<dbReference type="InterPro" id="IPR011009">
    <property type="entry name" value="Kinase-like_dom_sf"/>
</dbReference>
<dbReference type="GO" id="GO:0005524">
    <property type="term" value="F:ATP binding"/>
    <property type="evidence" value="ECO:0007669"/>
    <property type="project" value="UniProtKB-KW"/>
</dbReference>
<dbReference type="PANTHER" id="PTHR44329">
    <property type="entry name" value="SERINE/THREONINE-PROTEIN KINASE TNNI3K-RELATED"/>
    <property type="match status" value="1"/>
</dbReference>
<name>A0A397VHU7_9GLOM</name>
<gene>
    <name evidence="6" type="ORF">C2G38_2141634</name>
</gene>
<accession>A0A397VHU7</accession>
<dbReference type="GO" id="GO:0004674">
    <property type="term" value="F:protein serine/threonine kinase activity"/>
    <property type="evidence" value="ECO:0007669"/>
    <property type="project" value="TreeGrafter"/>
</dbReference>
<organism evidence="6 7">
    <name type="scientific">Gigaspora rosea</name>
    <dbReference type="NCBI Taxonomy" id="44941"/>
    <lineage>
        <taxon>Eukaryota</taxon>
        <taxon>Fungi</taxon>
        <taxon>Fungi incertae sedis</taxon>
        <taxon>Mucoromycota</taxon>
        <taxon>Glomeromycotina</taxon>
        <taxon>Glomeromycetes</taxon>
        <taxon>Diversisporales</taxon>
        <taxon>Gigasporaceae</taxon>
        <taxon>Gigaspora</taxon>
    </lineage>
</organism>
<keyword evidence="4" id="KW-0067">ATP-binding</keyword>
<evidence type="ECO:0000256" key="2">
    <source>
        <dbReference type="ARBA" id="ARBA00022741"/>
    </source>
</evidence>
<dbReference type="SUPFAM" id="SSF56112">
    <property type="entry name" value="Protein kinase-like (PK-like)"/>
    <property type="match status" value="1"/>
</dbReference>
<sequence length="318" mass="36589">MQKPEKALIEFSEQLEKDLKKNGIKSFDYNQYRDHEIIGRGGCAVVYSASFNTEKHALKSLNNNLSFDEKALKRVRRELKLHYEVEHSNVIKFFGISRCTQMGNFMLVLEFADSGNLRDYLKKKHVKDIYKISWTELIRIAKEITLGLTYLHSKNIIHRDLHSNNILINNGRALISDFGISKQLNDTTASSSVMMGVPAYIDPQYLKNGHKLDMKSDIYSLGVLFWELTSGIPPFFNIPEMAIILEILNNNREKIIDSTPLNYSNLYKKCWASEPQQRPTLNEISIELENLSSETTIEFITNTICKDNQKNLQVTTSN</sequence>
<dbReference type="PIRSF" id="PIRSF000654">
    <property type="entry name" value="Integrin-linked_kinase"/>
    <property type="match status" value="1"/>
</dbReference>
<proteinExistence type="predicted"/>
<dbReference type="AlphaFoldDB" id="A0A397VHU7"/>
<dbReference type="Proteomes" id="UP000266673">
    <property type="component" value="Unassembled WGS sequence"/>
</dbReference>
<evidence type="ECO:0000256" key="1">
    <source>
        <dbReference type="ARBA" id="ARBA00022679"/>
    </source>
</evidence>
<dbReference type="InterPro" id="IPR051681">
    <property type="entry name" value="Ser/Thr_Kinases-Pseudokinases"/>
</dbReference>
<keyword evidence="2" id="KW-0547">Nucleotide-binding</keyword>
<dbReference type="OrthoDB" id="10261027at2759"/>
<keyword evidence="1" id="KW-0808">Transferase</keyword>
<dbReference type="InterPro" id="IPR000719">
    <property type="entry name" value="Prot_kinase_dom"/>
</dbReference>
<keyword evidence="3 6" id="KW-0418">Kinase</keyword>
<evidence type="ECO:0000313" key="6">
    <source>
        <dbReference type="EMBL" id="RIB19433.1"/>
    </source>
</evidence>
<evidence type="ECO:0000256" key="4">
    <source>
        <dbReference type="ARBA" id="ARBA00022840"/>
    </source>
</evidence>
<evidence type="ECO:0000259" key="5">
    <source>
        <dbReference type="PROSITE" id="PS50011"/>
    </source>
</evidence>
<feature type="domain" description="Protein kinase" evidence="5">
    <location>
        <begin position="32"/>
        <end position="300"/>
    </location>
</feature>
<reference evidence="6 7" key="1">
    <citation type="submission" date="2018-06" db="EMBL/GenBank/DDBJ databases">
        <title>Comparative genomics reveals the genomic features of Rhizophagus irregularis, R. cerebriforme, R. diaphanum and Gigaspora rosea, and their symbiotic lifestyle signature.</title>
        <authorList>
            <person name="Morin E."/>
            <person name="San Clemente H."/>
            <person name="Chen E.C.H."/>
            <person name="De La Providencia I."/>
            <person name="Hainaut M."/>
            <person name="Kuo A."/>
            <person name="Kohler A."/>
            <person name="Murat C."/>
            <person name="Tang N."/>
            <person name="Roy S."/>
            <person name="Loubradou J."/>
            <person name="Henrissat B."/>
            <person name="Grigoriev I.V."/>
            <person name="Corradi N."/>
            <person name="Roux C."/>
            <person name="Martin F.M."/>
        </authorList>
    </citation>
    <scope>NUCLEOTIDE SEQUENCE [LARGE SCALE GENOMIC DNA]</scope>
    <source>
        <strain evidence="6 7">DAOM 194757</strain>
    </source>
</reference>
<dbReference type="Gene3D" id="1.10.510.10">
    <property type="entry name" value="Transferase(Phosphotransferase) domain 1"/>
    <property type="match status" value="1"/>
</dbReference>
<evidence type="ECO:0000313" key="7">
    <source>
        <dbReference type="Proteomes" id="UP000266673"/>
    </source>
</evidence>
<dbReference type="Pfam" id="PF00069">
    <property type="entry name" value="Pkinase"/>
    <property type="match status" value="1"/>
</dbReference>
<dbReference type="EMBL" id="QKWP01000474">
    <property type="protein sequence ID" value="RIB19433.1"/>
    <property type="molecule type" value="Genomic_DNA"/>
</dbReference>
<dbReference type="InterPro" id="IPR001245">
    <property type="entry name" value="Ser-Thr/Tyr_kinase_cat_dom"/>
</dbReference>
<evidence type="ECO:0000256" key="3">
    <source>
        <dbReference type="ARBA" id="ARBA00022777"/>
    </source>
</evidence>